<protein>
    <submittedName>
        <fullName evidence="1">Uncharacterized protein</fullName>
    </submittedName>
</protein>
<name>A0ABQ5G954_9ASTR</name>
<evidence type="ECO:0000313" key="2">
    <source>
        <dbReference type="Proteomes" id="UP001151760"/>
    </source>
</evidence>
<dbReference type="Proteomes" id="UP001151760">
    <property type="component" value="Unassembled WGS sequence"/>
</dbReference>
<sequence length="262" mass="30263">MEQHLDKASDAKMFCVDTGLRGDCQRGYRGMIFDPPSEMFWRVLLKFLDVGLDDDIRMLTMKHYVMVAILSNVVDKDVWWNNLETEPDLSCQGVKDERLGSWKLIEPTKDLLEQDHLLCKFKCLNDDSIKHDLDLEALDSKHIGEDLIISSIEYRVKIGLWTTLIELEHFTESVVKGNLPKFSGAFQTAWSCNKLVIRQSAFWFQIMLLLSRQLLTVAALDPLIQWNRFTTCRGDLQGYLSVELSGLHFVFLCVVDEVLVYH</sequence>
<reference evidence="1" key="1">
    <citation type="journal article" date="2022" name="Int. J. Mol. Sci.">
        <title>Draft Genome of Tanacetum Coccineum: Genomic Comparison of Closely Related Tanacetum-Family Plants.</title>
        <authorList>
            <person name="Yamashiro T."/>
            <person name="Shiraishi A."/>
            <person name="Nakayama K."/>
            <person name="Satake H."/>
        </authorList>
    </citation>
    <scope>NUCLEOTIDE SEQUENCE</scope>
</reference>
<organism evidence="1 2">
    <name type="scientific">Tanacetum coccineum</name>
    <dbReference type="NCBI Taxonomy" id="301880"/>
    <lineage>
        <taxon>Eukaryota</taxon>
        <taxon>Viridiplantae</taxon>
        <taxon>Streptophyta</taxon>
        <taxon>Embryophyta</taxon>
        <taxon>Tracheophyta</taxon>
        <taxon>Spermatophyta</taxon>
        <taxon>Magnoliopsida</taxon>
        <taxon>eudicotyledons</taxon>
        <taxon>Gunneridae</taxon>
        <taxon>Pentapetalae</taxon>
        <taxon>asterids</taxon>
        <taxon>campanulids</taxon>
        <taxon>Asterales</taxon>
        <taxon>Asteraceae</taxon>
        <taxon>Asteroideae</taxon>
        <taxon>Anthemideae</taxon>
        <taxon>Anthemidinae</taxon>
        <taxon>Tanacetum</taxon>
    </lineage>
</organism>
<comment type="caution">
    <text evidence="1">The sequence shown here is derived from an EMBL/GenBank/DDBJ whole genome shotgun (WGS) entry which is preliminary data.</text>
</comment>
<gene>
    <name evidence="1" type="ORF">Tco_1031367</name>
</gene>
<keyword evidence="2" id="KW-1185">Reference proteome</keyword>
<proteinExistence type="predicted"/>
<dbReference type="EMBL" id="BQNB010018225">
    <property type="protein sequence ID" value="GJT72081.1"/>
    <property type="molecule type" value="Genomic_DNA"/>
</dbReference>
<reference evidence="1" key="2">
    <citation type="submission" date="2022-01" db="EMBL/GenBank/DDBJ databases">
        <authorList>
            <person name="Yamashiro T."/>
            <person name="Shiraishi A."/>
            <person name="Satake H."/>
            <person name="Nakayama K."/>
        </authorList>
    </citation>
    <scope>NUCLEOTIDE SEQUENCE</scope>
</reference>
<evidence type="ECO:0000313" key="1">
    <source>
        <dbReference type="EMBL" id="GJT72081.1"/>
    </source>
</evidence>
<accession>A0ABQ5G954</accession>